<feature type="domain" description="Helicase C-terminal" evidence="10">
    <location>
        <begin position="232"/>
        <end position="397"/>
    </location>
</feature>
<dbReference type="Pfam" id="PF00271">
    <property type="entry name" value="Helicase_C"/>
    <property type="match status" value="1"/>
</dbReference>
<organism evidence="11">
    <name type="scientific">Dichomitus squalens</name>
    <dbReference type="NCBI Taxonomy" id="114155"/>
    <lineage>
        <taxon>Eukaryota</taxon>
        <taxon>Fungi</taxon>
        <taxon>Dikarya</taxon>
        <taxon>Basidiomycota</taxon>
        <taxon>Agaricomycotina</taxon>
        <taxon>Agaricomycetes</taxon>
        <taxon>Polyporales</taxon>
        <taxon>Polyporaceae</taxon>
        <taxon>Dichomitus</taxon>
    </lineage>
</organism>
<dbReference type="GO" id="GO:0043138">
    <property type="term" value="F:3'-5' DNA helicase activity"/>
    <property type="evidence" value="ECO:0007669"/>
    <property type="project" value="UniProtKB-EC"/>
</dbReference>
<comment type="catalytic activity">
    <reaction evidence="6">
        <text>Couples ATP hydrolysis with the unwinding of duplex DNA by translocating in the 3'-5' direction.</text>
        <dbReference type="EC" id="5.6.2.4"/>
    </reaction>
</comment>
<evidence type="ECO:0000256" key="5">
    <source>
        <dbReference type="ARBA" id="ARBA00023125"/>
    </source>
</evidence>
<feature type="domain" description="Helicase ATP-binding" evidence="9">
    <location>
        <begin position="62"/>
        <end position="204"/>
    </location>
</feature>
<evidence type="ECO:0000256" key="4">
    <source>
        <dbReference type="ARBA" id="ARBA00022840"/>
    </source>
</evidence>
<reference evidence="11" key="1">
    <citation type="submission" date="2019-01" db="EMBL/GenBank/DDBJ databases">
        <title>Draft genome sequences of three monokaryotic isolates of the white-rot basidiomycete fungus Dichomitus squalens.</title>
        <authorList>
            <consortium name="DOE Joint Genome Institute"/>
            <person name="Lopez S.C."/>
            <person name="Andreopoulos B."/>
            <person name="Pangilinan J."/>
            <person name="Lipzen A."/>
            <person name="Riley R."/>
            <person name="Ahrendt S."/>
            <person name="Ng V."/>
            <person name="Barry K."/>
            <person name="Daum C."/>
            <person name="Grigoriev I.V."/>
            <person name="Hilden K.S."/>
            <person name="Makela M.R."/>
            <person name="de Vries R.P."/>
        </authorList>
    </citation>
    <scope>NUCLEOTIDE SEQUENCE [LARGE SCALE GENOMIC DNA]</scope>
    <source>
        <strain evidence="11">OM18370.1</strain>
    </source>
</reference>
<evidence type="ECO:0000259" key="10">
    <source>
        <dbReference type="PROSITE" id="PS51194"/>
    </source>
</evidence>
<keyword evidence="2" id="KW-0547">Nucleotide-binding</keyword>
<feature type="region of interest" description="Disordered" evidence="8">
    <location>
        <begin position="472"/>
        <end position="517"/>
    </location>
</feature>
<dbReference type="InterPro" id="IPR011545">
    <property type="entry name" value="DEAD/DEAH_box_helicase_dom"/>
</dbReference>
<dbReference type="EC" id="5.6.2.4" evidence="7"/>
<dbReference type="GO" id="GO:0005737">
    <property type="term" value="C:cytoplasm"/>
    <property type="evidence" value="ECO:0007669"/>
    <property type="project" value="TreeGrafter"/>
</dbReference>
<dbReference type="Pfam" id="PF00270">
    <property type="entry name" value="DEAD"/>
    <property type="match status" value="2"/>
</dbReference>
<feature type="non-terminal residue" evidence="11">
    <location>
        <position position="597"/>
    </location>
</feature>
<dbReference type="PANTHER" id="PTHR13710">
    <property type="entry name" value="DNA HELICASE RECQ FAMILY MEMBER"/>
    <property type="match status" value="1"/>
</dbReference>
<proteinExistence type="inferred from homology"/>
<dbReference type="PROSITE" id="PS51194">
    <property type="entry name" value="HELICASE_CTER"/>
    <property type="match status" value="1"/>
</dbReference>
<evidence type="ECO:0000256" key="1">
    <source>
        <dbReference type="ARBA" id="ARBA00005446"/>
    </source>
</evidence>
<dbReference type="GO" id="GO:0009378">
    <property type="term" value="F:four-way junction helicase activity"/>
    <property type="evidence" value="ECO:0007669"/>
    <property type="project" value="TreeGrafter"/>
</dbReference>
<evidence type="ECO:0000256" key="2">
    <source>
        <dbReference type="ARBA" id="ARBA00022741"/>
    </source>
</evidence>
<evidence type="ECO:0000256" key="8">
    <source>
        <dbReference type="SAM" id="MobiDB-lite"/>
    </source>
</evidence>
<keyword evidence="3 11" id="KW-0378">Hydrolase</keyword>
<dbReference type="Proteomes" id="UP000292957">
    <property type="component" value="Unassembled WGS sequence"/>
</dbReference>
<dbReference type="EMBL" id="ML143576">
    <property type="protein sequence ID" value="TBU21781.1"/>
    <property type="molecule type" value="Genomic_DNA"/>
</dbReference>
<dbReference type="GO" id="GO:0003677">
    <property type="term" value="F:DNA binding"/>
    <property type="evidence" value="ECO:0007669"/>
    <property type="project" value="UniProtKB-KW"/>
</dbReference>
<dbReference type="GO" id="GO:0005524">
    <property type="term" value="F:ATP binding"/>
    <property type="evidence" value="ECO:0007669"/>
    <property type="project" value="UniProtKB-KW"/>
</dbReference>
<accession>A0A4Q9M7Z2</accession>
<evidence type="ECO:0000313" key="11">
    <source>
        <dbReference type="EMBL" id="TBU21781.1"/>
    </source>
</evidence>
<dbReference type="SMART" id="SM00487">
    <property type="entry name" value="DEXDc"/>
    <property type="match status" value="1"/>
</dbReference>
<dbReference type="GO" id="GO:0016787">
    <property type="term" value="F:hydrolase activity"/>
    <property type="evidence" value="ECO:0007669"/>
    <property type="project" value="UniProtKB-KW"/>
</dbReference>
<dbReference type="InterPro" id="IPR027417">
    <property type="entry name" value="P-loop_NTPase"/>
</dbReference>
<dbReference type="AlphaFoldDB" id="A0A4Q9M7Z2"/>
<dbReference type="SUPFAM" id="SSF52540">
    <property type="entry name" value="P-loop containing nucleoside triphosphate hydrolases"/>
    <property type="match status" value="1"/>
</dbReference>
<keyword evidence="5" id="KW-0238">DNA-binding</keyword>
<feature type="compositionally biased region" description="Basic and acidic residues" evidence="8">
    <location>
        <begin position="367"/>
        <end position="382"/>
    </location>
</feature>
<gene>
    <name evidence="11" type="ORF">BD311DRAFT_706571</name>
</gene>
<evidence type="ECO:0000256" key="6">
    <source>
        <dbReference type="ARBA" id="ARBA00034617"/>
    </source>
</evidence>
<dbReference type="PROSITE" id="PS51192">
    <property type="entry name" value="HELICASE_ATP_BIND_1"/>
    <property type="match status" value="1"/>
</dbReference>
<dbReference type="InterPro" id="IPR001650">
    <property type="entry name" value="Helicase_C-like"/>
</dbReference>
<comment type="similarity">
    <text evidence="1">Belongs to the helicase family. RecQ subfamily.</text>
</comment>
<dbReference type="Gene3D" id="3.40.50.300">
    <property type="entry name" value="P-loop containing nucleotide triphosphate hydrolases"/>
    <property type="match status" value="3"/>
</dbReference>
<feature type="region of interest" description="Disordered" evidence="8">
    <location>
        <begin position="367"/>
        <end position="400"/>
    </location>
</feature>
<dbReference type="PROSITE" id="PS00690">
    <property type="entry name" value="DEAH_ATP_HELICASE"/>
    <property type="match status" value="1"/>
</dbReference>
<name>A0A4Q9M7Z2_9APHY</name>
<evidence type="ECO:0000256" key="7">
    <source>
        <dbReference type="ARBA" id="ARBA00034808"/>
    </source>
</evidence>
<dbReference type="GO" id="GO:0005694">
    <property type="term" value="C:chromosome"/>
    <property type="evidence" value="ECO:0007669"/>
    <property type="project" value="TreeGrafter"/>
</dbReference>
<protein>
    <recommendedName>
        <fullName evidence="7">DNA 3'-5' helicase</fullName>
        <ecNumber evidence="7">5.6.2.4</ecNumber>
    </recommendedName>
</protein>
<dbReference type="InterPro" id="IPR014001">
    <property type="entry name" value="Helicase_ATP-bd"/>
</dbReference>
<evidence type="ECO:0000259" key="9">
    <source>
        <dbReference type="PROSITE" id="PS51192"/>
    </source>
</evidence>
<dbReference type="OrthoDB" id="2499463at2759"/>
<sequence>MAISTPQFLSHHEEDHAHSYAILQAAKASRRYDSHATRQALENTFRDRMGGKAPHEWQVDVAEALMVGLDCTVIAGTGSGKTMPFVMPALVEAEKMYFIISPLNALEADQVSRFAALDVPAAAVNKTTFSDVLLKVCMSRIGVFVIDEAHCIMQWSGGFRPEYSRLQKFRALVPMPVPFLVTSATFTPVQLEQTRSNLGIEVTRSFHLNLGNDRPNIKQEVRLMKSASDYAALDFIVVGAKSREDIPRTIIFVNEVSKTHAIAHRLRAVVGDLLREEIAILHARRAEHSKRKTWRRFKNGEVRILVATEAAAMGMDVPDIALAMQFGVPENLAVWLQRAGRAGRSPLLEATAMMLVERSVVQRVGVKKEAGANTGEDSHDEVSSDESEFEEEEEKIEGATTAAAAAAAAAATTAAAAAAAAVKYRKSIEDSLRAWIEAGGCRRSVVDAYFDNPPRRTPISPSRCCDNCATAALPSTGRPPAPASATPSGPMVASAKAPPPPHTDVAPADHTQDSRRTGTHLKTVKNALAEWRYSTRRTKYKYSSLKAENILPDTALTTIASLRRDVKTIHDLWRVLNPPWPHVNTHGEEVLKVVRDL</sequence>
<dbReference type="PANTHER" id="PTHR13710:SF154">
    <property type="entry name" value="RECQ HELICASE, PUTATIVE (AFU_ORTHOLOGUE AFUA_6G14720)-RELATED"/>
    <property type="match status" value="1"/>
</dbReference>
<dbReference type="GO" id="GO:0000724">
    <property type="term" value="P:double-strand break repair via homologous recombination"/>
    <property type="evidence" value="ECO:0007669"/>
    <property type="project" value="TreeGrafter"/>
</dbReference>
<evidence type="ECO:0000256" key="3">
    <source>
        <dbReference type="ARBA" id="ARBA00022801"/>
    </source>
</evidence>
<feature type="compositionally biased region" description="Acidic residues" evidence="8">
    <location>
        <begin position="383"/>
        <end position="395"/>
    </location>
</feature>
<dbReference type="SMART" id="SM00490">
    <property type="entry name" value="HELICc"/>
    <property type="match status" value="1"/>
</dbReference>
<keyword evidence="4" id="KW-0067">ATP-binding</keyword>
<dbReference type="InterPro" id="IPR002464">
    <property type="entry name" value="DNA/RNA_helicase_DEAH_CS"/>
</dbReference>